<gene>
    <name evidence="4" type="ORF">BTUL_0026g00420</name>
</gene>
<dbReference type="Gene3D" id="3.90.25.10">
    <property type="entry name" value="UDP-galactose 4-epimerase, domain 1"/>
    <property type="match status" value="1"/>
</dbReference>
<comment type="similarity">
    <text evidence="1">Belongs to the NmrA-type oxidoreductase family.</text>
</comment>
<evidence type="ECO:0000259" key="3">
    <source>
        <dbReference type="Pfam" id="PF05368"/>
    </source>
</evidence>
<dbReference type="SUPFAM" id="SSF51735">
    <property type="entry name" value="NAD(P)-binding Rossmann-fold domains"/>
    <property type="match status" value="1"/>
</dbReference>
<evidence type="ECO:0000256" key="2">
    <source>
        <dbReference type="ARBA" id="ARBA00022857"/>
    </source>
</evidence>
<keyword evidence="2" id="KW-0521">NADP</keyword>
<dbReference type="Gene3D" id="3.40.50.720">
    <property type="entry name" value="NAD(P)-binding Rossmann-like Domain"/>
    <property type="match status" value="1"/>
</dbReference>
<accession>A0A4Z1EZ50</accession>
<dbReference type="AlphaFoldDB" id="A0A4Z1EZ50"/>
<protein>
    <recommendedName>
        <fullName evidence="3">NmrA-like domain-containing protein</fullName>
    </recommendedName>
</protein>
<keyword evidence="5" id="KW-1185">Reference proteome</keyword>
<dbReference type="GO" id="GO:0005634">
    <property type="term" value="C:nucleus"/>
    <property type="evidence" value="ECO:0007669"/>
    <property type="project" value="TreeGrafter"/>
</dbReference>
<feature type="domain" description="NmrA-like" evidence="3">
    <location>
        <begin position="2"/>
        <end position="314"/>
    </location>
</feature>
<dbReference type="EMBL" id="PQXH01000026">
    <property type="protein sequence ID" value="TGO16589.1"/>
    <property type="molecule type" value="Genomic_DNA"/>
</dbReference>
<evidence type="ECO:0000313" key="4">
    <source>
        <dbReference type="EMBL" id="TGO16589.1"/>
    </source>
</evidence>
<dbReference type="PANTHER" id="PTHR42748">
    <property type="entry name" value="NITROGEN METABOLITE REPRESSION PROTEIN NMRA FAMILY MEMBER"/>
    <property type="match status" value="1"/>
</dbReference>
<dbReference type="InterPro" id="IPR008030">
    <property type="entry name" value="NmrA-like"/>
</dbReference>
<dbReference type="PANTHER" id="PTHR42748:SF26">
    <property type="entry name" value="NMRA-LIKE DOMAIN-CONTAINING PROTEIN"/>
    <property type="match status" value="1"/>
</dbReference>
<evidence type="ECO:0000313" key="5">
    <source>
        <dbReference type="Proteomes" id="UP000297777"/>
    </source>
</evidence>
<organism evidence="4 5">
    <name type="scientific">Botrytis tulipae</name>
    <dbReference type="NCBI Taxonomy" id="87230"/>
    <lineage>
        <taxon>Eukaryota</taxon>
        <taxon>Fungi</taxon>
        <taxon>Dikarya</taxon>
        <taxon>Ascomycota</taxon>
        <taxon>Pezizomycotina</taxon>
        <taxon>Leotiomycetes</taxon>
        <taxon>Helotiales</taxon>
        <taxon>Sclerotiniaceae</taxon>
        <taxon>Botrytis</taxon>
    </lineage>
</organism>
<evidence type="ECO:0000256" key="1">
    <source>
        <dbReference type="ARBA" id="ARBA00006328"/>
    </source>
</evidence>
<name>A0A4Z1EZ50_9HELO</name>
<dbReference type="OrthoDB" id="3358371at2759"/>
<comment type="caution">
    <text evidence="4">The sequence shown here is derived from an EMBL/GenBank/DDBJ whole genome shotgun (WGS) entry which is preliminary data.</text>
</comment>
<dbReference type="InterPro" id="IPR036291">
    <property type="entry name" value="NAD(P)-bd_dom_sf"/>
</dbReference>
<sequence length="315" mass="34387">MAKTIVVLGATGIQGGAVAAKFLSLGWKVRGITRNPSSPSAQALSKQGIAVVSADQDDSASLVTAFSGAEAISAVTNFWELFYKKYEELSKQGDRVTGEYAAAIEIRRGKAIVDAAAKFLHDEGKLERFIWSTLPCFKELSEGKYSYAYHFDAKAEVTAYLQQDQKGLWEKSSLLNMGIYTTNVKEYGDSFGLKKSPNAAEHPFVVPTDAGAFMELLVRSPPKQDLLGVSEAASLVTFFEIWGQVTGNKVTCEEVTVEAHDRARPGGLGREAAESMACSAEFGWGDLVLPKDLDSNFKVTSIKEYMENEDWSGYR</sequence>
<dbReference type="Proteomes" id="UP000297777">
    <property type="component" value="Unassembled WGS sequence"/>
</dbReference>
<proteinExistence type="inferred from homology"/>
<dbReference type="Pfam" id="PF05368">
    <property type="entry name" value="NmrA"/>
    <property type="match status" value="1"/>
</dbReference>
<dbReference type="InterPro" id="IPR051164">
    <property type="entry name" value="NmrA-like_oxidored"/>
</dbReference>
<reference evidence="4 5" key="1">
    <citation type="submission" date="2017-12" db="EMBL/GenBank/DDBJ databases">
        <title>Comparative genomics of Botrytis spp.</title>
        <authorList>
            <person name="Valero-Jimenez C.A."/>
            <person name="Tapia P."/>
            <person name="Veloso J."/>
            <person name="Silva-Moreno E."/>
            <person name="Staats M."/>
            <person name="Valdes J.H."/>
            <person name="Van Kan J.A.L."/>
        </authorList>
    </citation>
    <scope>NUCLEOTIDE SEQUENCE [LARGE SCALE GENOMIC DNA]</scope>
    <source>
        <strain evidence="4 5">Bt9001</strain>
    </source>
</reference>